<dbReference type="PROSITE" id="PS00216">
    <property type="entry name" value="SUGAR_TRANSPORT_1"/>
    <property type="match status" value="1"/>
</dbReference>
<feature type="transmembrane region" description="Helical" evidence="5">
    <location>
        <begin position="275"/>
        <end position="300"/>
    </location>
</feature>
<gene>
    <name evidence="7" type="ORF">GCK32_009968</name>
</gene>
<keyword evidence="2 5" id="KW-0812">Transmembrane</keyword>
<feature type="transmembrane region" description="Helical" evidence="5">
    <location>
        <begin position="376"/>
        <end position="397"/>
    </location>
</feature>
<dbReference type="GO" id="GO:0016020">
    <property type="term" value="C:membrane"/>
    <property type="evidence" value="ECO:0007669"/>
    <property type="project" value="UniProtKB-SubCell"/>
</dbReference>
<dbReference type="AlphaFoldDB" id="A0AAN8F5H7"/>
<feature type="domain" description="Major facilitator superfamily (MFS) profile" evidence="6">
    <location>
        <begin position="1"/>
        <end position="432"/>
    </location>
</feature>
<proteinExistence type="predicted"/>
<dbReference type="Proteomes" id="UP001331761">
    <property type="component" value="Unassembled WGS sequence"/>
</dbReference>
<evidence type="ECO:0000256" key="1">
    <source>
        <dbReference type="ARBA" id="ARBA00004141"/>
    </source>
</evidence>
<comment type="caution">
    <text evidence="7">The sequence shown here is derived from an EMBL/GenBank/DDBJ whole genome shotgun (WGS) entry which is preliminary data.</text>
</comment>
<dbReference type="InterPro" id="IPR036259">
    <property type="entry name" value="MFS_trans_sf"/>
</dbReference>
<evidence type="ECO:0000256" key="3">
    <source>
        <dbReference type="ARBA" id="ARBA00022989"/>
    </source>
</evidence>
<feature type="transmembrane region" description="Helical" evidence="5">
    <location>
        <begin position="37"/>
        <end position="55"/>
    </location>
</feature>
<keyword evidence="3 5" id="KW-1133">Transmembrane helix</keyword>
<protein>
    <submittedName>
        <fullName evidence="7">Transporter major facilitator family protein</fullName>
    </submittedName>
</protein>
<organism evidence="7 8">
    <name type="scientific">Trichostrongylus colubriformis</name>
    <name type="common">Black scour worm</name>
    <dbReference type="NCBI Taxonomy" id="6319"/>
    <lineage>
        <taxon>Eukaryota</taxon>
        <taxon>Metazoa</taxon>
        <taxon>Ecdysozoa</taxon>
        <taxon>Nematoda</taxon>
        <taxon>Chromadorea</taxon>
        <taxon>Rhabditida</taxon>
        <taxon>Rhabditina</taxon>
        <taxon>Rhabditomorpha</taxon>
        <taxon>Strongyloidea</taxon>
        <taxon>Trichostrongylidae</taxon>
        <taxon>Trichostrongylus</taxon>
    </lineage>
</organism>
<feature type="transmembrane region" description="Helical" evidence="5">
    <location>
        <begin position="128"/>
        <end position="152"/>
    </location>
</feature>
<evidence type="ECO:0000256" key="2">
    <source>
        <dbReference type="ARBA" id="ARBA00022692"/>
    </source>
</evidence>
<dbReference type="InterPro" id="IPR005829">
    <property type="entry name" value="Sugar_transporter_CS"/>
</dbReference>
<dbReference type="InterPro" id="IPR020846">
    <property type="entry name" value="MFS_dom"/>
</dbReference>
<keyword evidence="8" id="KW-1185">Reference proteome</keyword>
<evidence type="ECO:0000313" key="8">
    <source>
        <dbReference type="Proteomes" id="UP001331761"/>
    </source>
</evidence>
<dbReference type="PROSITE" id="PS50850">
    <property type="entry name" value="MFS"/>
    <property type="match status" value="1"/>
</dbReference>
<dbReference type="PANTHER" id="PTHR23503">
    <property type="entry name" value="SOLUTE CARRIER FAMILY 2"/>
    <property type="match status" value="1"/>
</dbReference>
<dbReference type="InterPro" id="IPR003663">
    <property type="entry name" value="Sugar/inositol_transpt"/>
</dbReference>
<dbReference type="InterPro" id="IPR005828">
    <property type="entry name" value="MFS_sugar_transport-like"/>
</dbReference>
<sequence>MLLITNPSQEAFLQFLNASNAQNQNVTLSRELLEGRWSFIISVFFWGCMAGAFLIRGLAERFGRKNALQISHCIQLAACALTVFSFYRTDSVIYSVARFLLGFGITISCGIAPMFITECSPKECRGAISMVNGILLQAALVVGAILAMPQIFGNSNDWWKLYVTEMTITGIVAILVPLIHDSPGFLHSRGDDGRSESAVRFYHNTDGEALRATLKQLDQTTSDYQQIGLLSLWKDPAARRGTLMGAVVGVSMVMSGIAAINAFSFEILLSTGLTVLQASLGNIAVCAMSVLGVALSSLIIDGFGRRVLLLSTYGLLAVTNLIIAGLMFGFTRTESVGFGYPLLGAICLFNLLFAAGPGPVALFITGELVDQNARGAACTWVNVFMCTVRSILIASYLPLKNLIGQSIAYLSLFFVPMVCTVVLLYFFLPETKGRTVHEVQQELNNLPTMCKGRRRESST</sequence>
<comment type="subcellular location">
    <subcellularLocation>
        <location evidence="1">Membrane</location>
        <topology evidence="1">Multi-pass membrane protein</topology>
    </subcellularLocation>
</comment>
<keyword evidence="4 5" id="KW-0472">Membrane</keyword>
<feature type="transmembrane region" description="Helical" evidence="5">
    <location>
        <begin position="307"/>
        <end position="330"/>
    </location>
</feature>
<dbReference type="SUPFAM" id="SSF103473">
    <property type="entry name" value="MFS general substrate transporter"/>
    <property type="match status" value="1"/>
</dbReference>
<dbReference type="InterPro" id="IPR045263">
    <property type="entry name" value="GLUT"/>
</dbReference>
<dbReference type="PANTHER" id="PTHR23503:SF96">
    <property type="entry name" value="MAJOR FACILITATOR SUPERFAMILY (MFS) PROFILE DOMAIN-CONTAINING PROTEIN"/>
    <property type="match status" value="1"/>
</dbReference>
<evidence type="ECO:0000259" key="6">
    <source>
        <dbReference type="PROSITE" id="PS50850"/>
    </source>
</evidence>
<feature type="transmembrane region" description="Helical" evidence="5">
    <location>
        <begin position="243"/>
        <end position="263"/>
    </location>
</feature>
<accession>A0AAN8F5H7</accession>
<dbReference type="EMBL" id="WIXE01015051">
    <property type="protein sequence ID" value="KAK5973806.1"/>
    <property type="molecule type" value="Genomic_DNA"/>
</dbReference>
<feature type="transmembrane region" description="Helical" evidence="5">
    <location>
        <begin position="342"/>
        <end position="364"/>
    </location>
</feature>
<dbReference type="Pfam" id="PF00083">
    <property type="entry name" value="Sugar_tr"/>
    <property type="match status" value="1"/>
</dbReference>
<evidence type="ECO:0000256" key="5">
    <source>
        <dbReference type="SAM" id="Phobius"/>
    </source>
</evidence>
<dbReference type="GO" id="GO:0015149">
    <property type="term" value="F:hexose transmembrane transporter activity"/>
    <property type="evidence" value="ECO:0007669"/>
    <property type="project" value="TreeGrafter"/>
</dbReference>
<evidence type="ECO:0000256" key="4">
    <source>
        <dbReference type="ARBA" id="ARBA00023136"/>
    </source>
</evidence>
<feature type="transmembrane region" description="Helical" evidence="5">
    <location>
        <begin position="409"/>
        <end position="428"/>
    </location>
</feature>
<reference evidence="7 8" key="1">
    <citation type="submission" date="2019-10" db="EMBL/GenBank/DDBJ databases">
        <title>Assembly and Annotation for the nematode Trichostrongylus colubriformis.</title>
        <authorList>
            <person name="Martin J."/>
        </authorList>
    </citation>
    <scope>NUCLEOTIDE SEQUENCE [LARGE SCALE GENOMIC DNA]</scope>
    <source>
        <strain evidence="7">G859</strain>
        <tissue evidence="7">Whole worm</tissue>
    </source>
</reference>
<dbReference type="Gene3D" id="1.20.1250.20">
    <property type="entry name" value="MFS general substrate transporter like domains"/>
    <property type="match status" value="1"/>
</dbReference>
<name>A0AAN8F5H7_TRICO</name>
<feature type="transmembrane region" description="Helical" evidence="5">
    <location>
        <begin position="93"/>
        <end position="116"/>
    </location>
</feature>
<evidence type="ECO:0000313" key="7">
    <source>
        <dbReference type="EMBL" id="KAK5973806.1"/>
    </source>
</evidence>
<dbReference type="PRINTS" id="PR00171">
    <property type="entry name" value="SUGRTRNSPORT"/>
</dbReference>